<feature type="domain" description="AB hydrolase-1" evidence="2">
    <location>
        <begin position="262"/>
        <end position="396"/>
    </location>
</feature>
<protein>
    <recommendedName>
        <fullName evidence="2">AB hydrolase-1 domain-containing protein</fullName>
    </recommendedName>
</protein>
<keyword evidence="4" id="KW-1185">Reference proteome</keyword>
<dbReference type="InterPro" id="IPR029058">
    <property type="entry name" value="AB_hydrolase_fold"/>
</dbReference>
<dbReference type="PANTHER" id="PTHR37471">
    <property type="entry name" value="UNNAMED PRODUCT"/>
    <property type="match status" value="1"/>
</dbReference>
<reference evidence="3" key="1">
    <citation type="submission" date="2023-06" db="EMBL/GenBank/DDBJ databases">
        <title>Genome-scale phylogeny and comparative genomics of the fungal order Sordariales.</title>
        <authorList>
            <consortium name="Lawrence Berkeley National Laboratory"/>
            <person name="Hensen N."/>
            <person name="Bonometti L."/>
            <person name="Westerberg I."/>
            <person name="Brannstrom I.O."/>
            <person name="Guillou S."/>
            <person name="Cros-Aarteil S."/>
            <person name="Calhoun S."/>
            <person name="Haridas S."/>
            <person name="Kuo A."/>
            <person name="Mondo S."/>
            <person name="Pangilinan J."/>
            <person name="Riley R."/>
            <person name="Labutti K."/>
            <person name="Andreopoulos B."/>
            <person name="Lipzen A."/>
            <person name="Chen C."/>
            <person name="Yanf M."/>
            <person name="Daum C."/>
            <person name="Ng V."/>
            <person name="Clum A."/>
            <person name="Steindorff A."/>
            <person name="Ohm R."/>
            <person name="Martin F."/>
            <person name="Silar P."/>
            <person name="Natvig D."/>
            <person name="Lalanne C."/>
            <person name="Gautier V."/>
            <person name="Ament-Velasquez S.L."/>
            <person name="Kruys A."/>
            <person name="Hutchinson M.I."/>
            <person name="Powell A.J."/>
            <person name="Barry K."/>
            <person name="Miller A.N."/>
            <person name="Grigoriev I.V."/>
            <person name="Debuchy R."/>
            <person name="Gladieux P."/>
            <person name="Thoren M.H."/>
            <person name="Johannesson H."/>
        </authorList>
    </citation>
    <scope>NUCLEOTIDE SEQUENCE</scope>
    <source>
        <strain evidence="3">PSN4</strain>
    </source>
</reference>
<evidence type="ECO:0000256" key="1">
    <source>
        <dbReference type="SAM" id="Phobius"/>
    </source>
</evidence>
<organism evidence="3 4">
    <name type="scientific">Echria macrotheca</name>
    <dbReference type="NCBI Taxonomy" id="438768"/>
    <lineage>
        <taxon>Eukaryota</taxon>
        <taxon>Fungi</taxon>
        <taxon>Dikarya</taxon>
        <taxon>Ascomycota</taxon>
        <taxon>Pezizomycotina</taxon>
        <taxon>Sordariomycetes</taxon>
        <taxon>Sordariomycetidae</taxon>
        <taxon>Sordariales</taxon>
        <taxon>Schizotheciaceae</taxon>
        <taxon>Echria</taxon>
    </lineage>
</organism>
<dbReference type="AlphaFoldDB" id="A0AAJ0F319"/>
<accession>A0AAJ0F319</accession>
<dbReference type="InterPro" id="IPR000073">
    <property type="entry name" value="AB_hydrolase_1"/>
</dbReference>
<dbReference type="Pfam" id="PF12697">
    <property type="entry name" value="Abhydrolase_6"/>
    <property type="match status" value="1"/>
</dbReference>
<proteinExistence type="predicted"/>
<dbReference type="PANTHER" id="PTHR37471:SF1">
    <property type="entry name" value="AB HYDROLASE-1 DOMAIN-CONTAINING PROTEIN"/>
    <property type="match status" value="1"/>
</dbReference>
<keyword evidence="1" id="KW-0812">Transmembrane</keyword>
<comment type="caution">
    <text evidence="3">The sequence shown here is derived from an EMBL/GenBank/DDBJ whole genome shotgun (WGS) entry which is preliminary data.</text>
</comment>
<dbReference type="Proteomes" id="UP001239445">
    <property type="component" value="Unassembled WGS sequence"/>
</dbReference>
<dbReference type="SUPFAM" id="SSF53474">
    <property type="entry name" value="alpha/beta-Hydrolases"/>
    <property type="match status" value="1"/>
</dbReference>
<keyword evidence="1" id="KW-1133">Transmembrane helix</keyword>
<feature type="transmembrane region" description="Helical" evidence="1">
    <location>
        <begin position="45"/>
        <end position="65"/>
    </location>
</feature>
<feature type="transmembrane region" description="Helical" evidence="1">
    <location>
        <begin position="12"/>
        <end position="33"/>
    </location>
</feature>
<evidence type="ECO:0000259" key="2">
    <source>
        <dbReference type="Pfam" id="PF12697"/>
    </source>
</evidence>
<dbReference type="Gene3D" id="3.40.50.1820">
    <property type="entry name" value="alpha/beta hydrolase"/>
    <property type="match status" value="1"/>
</dbReference>
<evidence type="ECO:0000313" key="4">
    <source>
        <dbReference type="Proteomes" id="UP001239445"/>
    </source>
</evidence>
<evidence type="ECO:0000313" key="3">
    <source>
        <dbReference type="EMBL" id="KAK1752981.1"/>
    </source>
</evidence>
<gene>
    <name evidence="3" type="ORF">QBC47DRAFT_387488</name>
</gene>
<keyword evidence="1" id="KW-0472">Membrane</keyword>
<dbReference type="EMBL" id="MU839838">
    <property type="protein sequence ID" value="KAK1752981.1"/>
    <property type="molecule type" value="Genomic_DNA"/>
</dbReference>
<name>A0AAJ0F319_9PEZI</name>
<sequence length="519" mass="58532">MITHTSTSLLFIRLSIILLQYAPLIESSLLVLAWSNRHTLPHSNLFISILAVLLSTEIAFAVLIYRPHKSRLLRLAEHPPPLSRTDRKVLFAKCIANIPAWERYLQLWFLGADLSEIKRENVRDFLLWAFFDRDCTGLVSKEDEEEIQGYLRQVEGLLGRSIPPGRGAATPLRLTIDGIPIRYRSVIWYGIVGIVDLGTHAVLRSHGFVYHRPEPTVGKVHVFPPAAVSHTIHQLAGKPRVSPSSTLGYWYRPHRSKTHLPVVFLHGIGVGLFPYTDFLSALSHSGDEQIGILALELLPISARLTAPPLSRPDFLTELTAILAAHSPEWDRFVLVSHSYGSVLTTHILRSDELAPRVHAVVMVDPVSVLLHLPDVAYNFTRRRPTTANEWQLWYFASMDVGVAGVLGRYFFWRENIIWREELVNIGGKAGGKRKAAACLSGKDLIVDTRTVARYLATEGDFADVPDKDVFDVGRFQDFVGPAGVEILWFPEMDHAQVFENRNESSRVVELVRRYCQVRP</sequence>